<protein>
    <submittedName>
        <fullName evidence="1">Uncharacterized protein</fullName>
    </submittedName>
</protein>
<dbReference type="Proteomes" id="UP001060170">
    <property type="component" value="Chromosome 18"/>
</dbReference>
<reference evidence="2" key="1">
    <citation type="journal article" date="2018" name="BMC Genomics">
        <title>Genomic insights into host adaptation between the wheat stripe rust pathogen (Puccinia striiformis f. sp. tritici) and the barley stripe rust pathogen (Puccinia striiformis f. sp. hordei).</title>
        <authorList>
            <person name="Xia C."/>
            <person name="Wang M."/>
            <person name="Yin C."/>
            <person name="Cornejo O.E."/>
            <person name="Hulbert S.H."/>
            <person name="Chen X."/>
        </authorList>
    </citation>
    <scope>NUCLEOTIDE SEQUENCE [LARGE SCALE GENOMIC DNA]</scope>
    <source>
        <strain evidence="2">93-210</strain>
    </source>
</reference>
<reference evidence="1 2" key="3">
    <citation type="journal article" date="2022" name="Microbiol. Spectr.">
        <title>Folding features and dynamics of 3D genome architecture in plant fungal pathogens.</title>
        <authorList>
            <person name="Xia C."/>
        </authorList>
    </citation>
    <scope>NUCLEOTIDE SEQUENCE [LARGE SCALE GENOMIC DNA]</scope>
    <source>
        <strain evidence="1 2">93-210</strain>
    </source>
</reference>
<reference evidence="2" key="2">
    <citation type="journal article" date="2018" name="Mol. Plant Microbe Interact.">
        <title>Genome sequence resources for the wheat stripe rust pathogen (Puccinia striiformis f. sp. tritici) and the barley stripe rust pathogen (Puccinia striiformis f. sp. hordei).</title>
        <authorList>
            <person name="Xia C."/>
            <person name="Wang M."/>
            <person name="Yin C."/>
            <person name="Cornejo O.E."/>
            <person name="Hulbert S.H."/>
            <person name="Chen X."/>
        </authorList>
    </citation>
    <scope>NUCLEOTIDE SEQUENCE [LARGE SCALE GENOMIC DNA]</scope>
    <source>
        <strain evidence="2">93-210</strain>
    </source>
</reference>
<keyword evidence="2" id="KW-1185">Reference proteome</keyword>
<evidence type="ECO:0000313" key="1">
    <source>
        <dbReference type="EMBL" id="KAI7935766.1"/>
    </source>
</evidence>
<organism evidence="1 2">
    <name type="scientific">Puccinia striiformis f. sp. tritici</name>
    <dbReference type="NCBI Taxonomy" id="168172"/>
    <lineage>
        <taxon>Eukaryota</taxon>
        <taxon>Fungi</taxon>
        <taxon>Dikarya</taxon>
        <taxon>Basidiomycota</taxon>
        <taxon>Pucciniomycotina</taxon>
        <taxon>Pucciniomycetes</taxon>
        <taxon>Pucciniales</taxon>
        <taxon>Pucciniaceae</taxon>
        <taxon>Puccinia</taxon>
    </lineage>
</organism>
<name>A0ACC0DPJ4_9BASI</name>
<dbReference type="EMBL" id="CM045882">
    <property type="protein sequence ID" value="KAI7935766.1"/>
    <property type="molecule type" value="Genomic_DNA"/>
</dbReference>
<gene>
    <name evidence="1" type="ORF">MJO28_016637</name>
</gene>
<comment type="caution">
    <text evidence="1">The sequence shown here is derived from an EMBL/GenBank/DDBJ whole genome shotgun (WGS) entry which is preliminary data.</text>
</comment>
<sequence length="138" mass="14981">MVAESNPTLLDKQVIFYCGAIESIFSLAQFSMIILWVKLCNQIGQKLVLLIGLDGVSISTLASGFSSSFWTMILALSIGGVPNGTTAFIVLLSSCANSCDSSIFVQHFSGSTGRRSGSGILLTTYIFWGRISYWTFTW</sequence>
<proteinExistence type="predicted"/>
<accession>A0ACC0DPJ4</accession>
<evidence type="ECO:0000313" key="2">
    <source>
        <dbReference type="Proteomes" id="UP001060170"/>
    </source>
</evidence>